<evidence type="ECO:0000256" key="5">
    <source>
        <dbReference type="RuleBase" id="RU003792"/>
    </source>
</evidence>
<keyword evidence="8" id="KW-1185">Reference proteome</keyword>
<evidence type="ECO:0000313" key="7">
    <source>
        <dbReference type="EMBL" id="MFK2826874.1"/>
    </source>
</evidence>
<evidence type="ECO:0000256" key="3">
    <source>
        <dbReference type="ARBA" id="ARBA00023235"/>
    </source>
</evidence>
<feature type="domain" description="Pseudouridine synthase I TruA alpha/beta" evidence="6">
    <location>
        <begin position="9"/>
        <end position="104"/>
    </location>
</feature>
<evidence type="ECO:0000259" key="6">
    <source>
        <dbReference type="Pfam" id="PF01416"/>
    </source>
</evidence>
<dbReference type="HAMAP" id="MF_00171">
    <property type="entry name" value="TruA"/>
    <property type="match status" value="1"/>
</dbReference>
<evidence type="ECO:0000256" key="2">
    <source>
        <dbReference type="ARBA" id="ARBA00022694"/>
    </source>
</evidence>
<dbReference type="GO" id="GO:0160147">
    <property type="term" value="F:tRNA pseudouridine(38-40) synthase activity"/>
    <property type="evidence" value="ECO:0007669"/>
    <property type="project" value="UniProtKB-EC"/>
</dbReference>
<evidence type="ECO:0000256" key="1">
    <source>
        <dbReference type="ARBA" id="ARBA00009375"/>
    </source>
</evidence>
<dbReference type="EMBL" id="JAUIYO010000016">
    <property type="protein sequence ID" value="MFK2826874.1"/>
    <property type="molecule type" value="Genomic_DNA"/>
</dbReference>
<dbReference type="NCBIfam" id="TIGR00071">
    <property type="entry name" value="hisT_truA"/>
    <property type="match status" value="1"/>
</dbReference>
<comment type="function">
    <text evidence="4">Formation of pseudouridine at positions 38, 39 and 40 in the anticodon stem and loop of transfer RNAs.</text>
</comment>
<dbReference type="InterPro" id="IPR020103">
    <property type="entry name" value="PsdUridine_synth_cat_dom_sf"/>
</dbReference>
<feature type="domain" description="Pseudouridine synthase I TruA alpha/beta" evidence="6">
    <location>
        <begin position="144"/>
        <end position="245"/>
    </location>
</feature>
<comment type="caution">
    <text evidence="7">The sequence shown here is derived from an EMBL/GenBank/DDBJ whole genome shotgun (WGS) entry which is preliminary data.</text>
</comment>
<dbReference type="EC" id="5.4.99.12" evidence="4"/>
<comment type="subunit">
    <text evidence="4">Homodimer.</text>
</comment>
<dbReference type="InterPro" id="IPR001406">
    <property type="entry name" value="PsdUridine_synth_TruA"/>
</dbReference>
<comment type="caution">
    <text evidence="4">Lacks conserved residue(s) required for the propagation of feature annotation.</text>
</comment>
<accession>A0ABW8IBJ8</accession>
<reference evidence="7 8" key="1">
    <citation type="submission" date="2023-07" db="EMBL/GenBank/DDBJ databases">
        <title>Bacillus lucianemedeirus sp. nov, a new species isolated from an immunobiological production facility.</title>
        <authorList>
            <person name="Costa L.V."/>
            <person name="Miranda R.V.S.L."/>
            <person name="Brandao M.L.L."/>
            <person name="Reis C.M.F."/>
            <person name="Frazao A.M."/>
            <person name="Cruz F.V."/>
            <person name="Baio P.V.P."/>
            <person name="Veras J.F.C."/>
            <person name="Ramos J.N."/>
            <person name="Vieira V."/>
        </authorList>
    </citation>
    <scope>NUCLEOTIDE SEQUENCE [LARGE SCALE GENOMIC DNA]</scope>
    <source>
        <strain evidence="7 8">B190/17</strain>
    </source>
</reference>
<keyword evidence="2 4" id="KW-0819">tRNA processing</keyword>
<sequence>MPRVKCTIAYDGALFSGYQIQPNSRTVQEELEKVLAVIHKGEPIKVTASGRTDAGVHAKGQVIHFDTSLSIPADRWPSALNSRLPEDISVRHAEIVPQSFHARFSAVGKEYRYQIYQDPFRSPFHRFYACHSPIELDTLLMQEAANLLIGTSDFTSFCSAKTEVQDKVRTITKLEVVRSGNTIELRVAGNGFLYNMVRIIAGTLIEIGRGRIAPDAVRAILEGRDRSLAGKTAPAEGLYLWEVFY</sequence>
<protein>
    <recommendedName>
        <fullName evidence="4">tRNA pseudouridine synthase A</fullName>
        <ecNumber evidence="4">5.4.99.12</ecNumber>
    </recommendedName>
    <alternativeName>
        <fullName evidence="4">tRNA pseudouridine(38-40) synthase</fullName>
    </alternativeName>
    <alternativeName>
        <fullName evidence="4">tRNA pseudouridylate synthase I</fullName>
    </alternativeName>
    <alternativeName>
        <fullName evidence="4">tRNA-uridine isomerase I</fullName>
    </alternativeName>
</protein>
<dbReference type="InterPro" id="IPR020094">
    <property type="entry name" value="TruA/RsuA/RluB/E/F_N"/>
</dbReference>
<evidence type="ECO:0000313" key="8">
    <source>
        <dbReference type="Proteomes" id="UP001619911"/>
    </source>
</evidence>
<dbReference type="Gene3D" id="3.30.70.580">
    <property type="entry name" value="Pseudouridine synthase I, catalytic domain, N-terminal subdomain"/>
    <property type="match status" value="1"/>
</dbReference>
<dbReference type="Proteomes" id="UP001619911">
    <property type="component" value="Unassembled WGS sequence"/>
</dbReference>
<dbReference type="Gene3D" id="3.30.70.660">
    <property type="entry name" value="Pseudouridine synthase I, catalytic domain, C-terminal subdomain"/>
    <property type="match status" value="1"/>
</dbReference>
<feature type="binding site" evidence="4">
    <location>
        <position position="111"/>
    </location>
    <ligand>
        <name>substrate</name>
    </ligand>
</feature>
<dbReference type="SUPFAM" id="SSF55120">
    <property type="entry name" value="Pseudouridine synthase"/>
    <property type="match status" value="1"/>
</dbReference>
<dbReference type="PANTHER" id="PTHR11142">
    <property type="entry name" value="PSEUDOURIDYLATE SYNTHASE"/>
    <property type="match status" value="1"/>
</dbReference>
<dbReference type="CDD" id="cd02570">
    <property type="entry name" value="PseudoU_synth_EcTruA"/>
    <property type="match status" value="1"/>
</dbReference>
<proteinExistence type="inferred from homology"/>
<organism evidence="7 8">
    <name type="scientific">Bacillus lumedeiriae</name>
    <dbReference type="NCBI Taxonomy" id="3058829"/>
    <lineage>
        <taxon>Bacteria</taxon>
        <taxon>Bacillati</taxon>
        <taxon>Bacillota</taxon>
        <taxon>Bacilli</taxon>
        <taxon>Bacillales</taxon>
        <taxon>Bacillaceae</taxon>
        <taxon>Bacillus</taxon>
    </lineage>
</organism>
<evidence type="ECO:0000256" key="4">
    <source>
        <dbReference type="HAMAP-Rule" id="MF_00171"/>
    </source>
</evidence>
<comment type="catalytic activity">
    <reaction evidence="4 5">
        <text>uridine(38/39/40) in tRNA = pseudouridine(38/39/40) in tRNA</text>
        <dbReference type="Rhea" id="RHEA:22376"/>
        <dbReference type="Rhea" id="RHEA-COMP:10085"/>
        <dbReference type="Rhea" id="RHEA-COMP:10087"/>
        <dbReference type="ChEBI" id="CHEBI:65314"/>
        <dbReference type="ChEBI" id="CHEBI:65315"/>
        <dbReference type="EC" id="5.4.99.12"/>
    </reaction>
</comment>
<keyword evidence="3 4" id="KW-0413">Isomerase</keyword>
<gene>
    <name evidence="4 7" type="primary">truA</name>
    <name evidence="7" type="ORF">QYG89_14560</name>
</gene>
<dbReference type="InterPro" id="IPR020095">
    <property type="entry name" value="PsdUridine_synth_TruA_C"/>
</dbReference>
<name>A0ABW8IBJ8_9BACI</name>
<dbReference type="InterPro" id="IPR020097">
    <property type="entry name" value="PsdUridine_synth_TruA_a/b_dom"/>
</dbReference>
<feature type="active site" description="Nucleophile" evidence="4">
    <location>
        <position position="53"/>
    </location>
</feature>
<dbReference type="RefSeq" id="WP_404318576.1">
    <property type="nucleotide sequence ID" value="NZ_JAUIYO010000016.1"/>
</dbReference>
<comment type="similarity">
    <text evidence="1 4 5">Belongs to the tRNA pseudouridine synthase TruA family.</text>
</comment>
<dbReference type="Pfam" id="PF01416">
    <property type="entry name" value="PseudoU_synth_1"/>
    <property type="match status" value="2"/>
</dbReference>
<dbReference type="PIRSF" id="PIRSF001430">
    <property type="entry name" value="tRNA_psdUrid_synth"/>
    <property type="match status" value="1"/>
</dbReference>
<dbReference type="PANTHER" id="PTHR11142:SF0">
    <property type="entry name" value="TRNA PSEUDOURIDINE SYNTHASE-LIKE 1"/>
    <property type="match status" value="1"/>
</dbReference>